<keyword evidence="2 4" id="KW-0378">Hydrolase</keyword>
<keyword evidence="3 4" id="KW-0326">Glycosidase</keyword>
<dbReference type="Proteomes" id="UP001202328">
    <property type="component" value="Unassembled WGS sequence"/>
</dbReference>
<evidence type="ECO:0000256" key="3">
    <source>
        <dbReference type="ARBA" id="ARBA00023295"/>
    </source>
</evidence>
<dbReference type="FunFam" id="2.115.10.20:FF:000001">
    <property type="entry name" value="Beta-fructofuranosidase, insoluble isoenzyme CWINV1"/>
    <property type="match status" value="1"/>
</dbReference>
<feature type="domain" description="Glycosyl hydrolase family 32 C-terminal" evidence="7">
    <location>
        <begin position="377"/>
        <end position="571"/>
    </location>
</feature>
<dbReference type="Gene3D" id="2.115.10.20">
    <property type="entry name" value="Glycosyl hydrolase domain, family 43"/>
    <property type="match status" value="1"/>
</dbReference>
<comment type="similarity">
    <text evidence="1 4">Belongs to the glycosyl hydrolase 32 family.</text>
</comment>
<evidence type="ECO:0000256" key="5">
    <source>
        <dbReference type="SAM" id="SignalP"/>
    </source>
</evidence>
<dbReference type="InterPro" id="IPR050551">
    <property type="entry name" value="Fructan_Metab_Enzymes"/>
</dbReference>
<comment type="caution">
    <text evidence="8">The sequence shown here is derived from an EMBL/GenBank/DDBJ whole genome shotgun (WGS) entry which is preliminary data.</text>
</comment>
<evidence type="ECO:0000259" key="6">
    <source>
        <dbReference type="Pfam" id="PF00251"/>
    </source>
</evidence>
<evidence type="ECO:0000313" key="9">
    <source>
        <dbReference type="Proteomes" id="UP001202328"/>
    </source>
</evidence>
<dbReference type="SMART" id="SM00640">
    <property type="entry name" value="Glyco_32"/>
    <property type="match status" value="1"/>
</dbReference>
<feature type="chain" id="PRO_5041927996" description="Beta-fructofuranosidase" evidence="5">
    <location>
        <begin position="27"/>
        <end position="579"/>
    </location>
</feature>
<dbReference type="EMBL" id="JAJJMB010004060">
    <property type="protein sequence ID" value="KAI3944228.1"/>
    <property type="molecule type" value="Genomic_DNA"/>
</dbReference>
<dbReference type="FunFam" id="2.60.120.560:FF:000002">
    <property type="entry name" value="Beta-fructofuranosidase, insoluble isoenzyme CWINV1"/>
    <property type="match status" value="1"/>
</dbReference>
<dbReference type="SUPFAM" id="SSF49899">
    <property type="entry name" value="Concanavalin A-like lectins/glucanases"/>
    <property type="match status" value="1"/>
</dbReference>
<evidence type="ECO:0000313" key="8">
    <source>
        <dbReference type="EMBL" id="KAI3944228.1"/>
    </source>
</evidence>
<dbReference type="Pfam" id="PF00251">
    <property type="entry name" value="Glyco_hydro_32N"/>
    <property type="match status" value="1"/>
</dbReference>
<evidence type="ECO:0008006" key="10">
    <source>
        <dbReference type="Google" id="ProtNLM"/>
    </source>
</evidence>
<dbReference type="SUPFAM" id="SSF75005">
    <property type="entry name" value="Arabinanase/levansucrase/invertase"/>
    <property type="match status" value="1"/>
</dbReference>
<dbReference type="PANTHER" id="PTHR31953">
    <property type="entry name" value="BETA-FRUCTOFURANOSIDASE, INSOLUBLE ISOENZYME CWINV1-RELATED"/>
    <property type="match status" value="1"/>
</dbReference>
<dbReference type="Pfam" id="PF08244">
    <property type="entry name" value="Glyco_hydro_32C"/>
    <property type="match status" value="1"/>
</dbReference>
<dbReference type="InterPro" id="IPR013189">
    <property type="entry name" value="Glyco_hydro_32_C"/>
</dbReference>
<dbReference type="InterPro" id="IPR001362">
    <property type="entry name" value="Glyco_hydro_32"/>
</dbReference>
<dbReference type="InterPro" id="IPR013320">
    <property type="entry name" value="ConA-like_dom_sf"/>
</dbReference>
<dbReference type="GO" id="GO:0005975">
    <property type="term" value="P:carbohydrate metabolic process"/>
    <property type="evidence" value="ECO:0007669"/>
    <property type="project" value="InterPro"/>
</dbReference>
<name>A0AAD4T981_9MAGN</name>
<evidence type="ECO:0000259" key="7">
    <source>
        <dbReference type="Pfam" id="PF08244"/>
    </source>
</evidence>
<dbReference type="GO" id="GO:0004553">
    <property type="term" value="F:hydrolase activity, hydrolyzing O-glycosyl compounds"/>
    <property type="evidence" value="ECO:0007669"/>
    <property type="project" value="InterPro"/>
</dbReference>
<gene>
    <name evidence="8" type="ORF">MKW98_016458</name>
</gene>
<proteinExistence type="inferred from homology"/>
<feature type="signal peptide" evidence="5">
    <location>
        <begin position="1"/>
        <end position="26"/>
    </location>
</feature>
<dbReference type="InterPro" id="IPR013148">
    <property type="entry name" value="Glyco_hydro_32_N"/>
</dbReference>
<accession>A0AAD4T981</accession>
<dbReference type="AlphaFoldDB" id="A0AAD4T981"/>
<keyword evidence="5" id="KW-0732">Signal</keyword>
<keyword evidence="9" id="KW-1185">Reference proteome</keyword>
<protein>
    <recommendedName>
        <fullName evidence="10">Beta-fructofuranosidase</fullName>
    </recommendedName>
</protein>
<evidence type="ECO:0000256" key="4">
    <source>
        <dbReference type="RuleBase" id="RU362110"/>
    </source>
</evidence>
<evidence type="ECO:0000256" key="2">
    <source>
        <dbReference type="ARBA" id="ARBA00022801"/>
    </source>
</evidence>
<reference evidence="8" key="1">
    <citation type="submission" date="2022-04" db="EMBL/GenBank/DDBJ databases">
        <title>A functionally conserved STORR gene fusion in Papaver species that diverged 16.8 million years ago.</title>
        <authorList>
            <person name="Catania T."/>
        </authorList>
    </citation>
    <scope>NUCLEOTIDE SEQUENCE</scope>
    <source>
        <strain evidence="8">S-188037</strain>
    </source>
</reference>
<dbReference type="Gene3D" id="2.60.120.560">
    <property type="entry name" value="Exo-inulinase, domain 1"/>
    <property type="match status" value="1"/>
</dbReference>
<dbReference type="InterPro" id="IPR023296">
    <property type="entry name" value="Glyco_hydro_beta-prop_sf"/>
</dbReference>
<feature type="domain" description="Glycosyl hydrolase family 32 N-terminal" evidence="6">
    <location>
        <begin position="56"/>
        <end position="374"/>
    </location>
</feature>
<dbReference type="CDD" id="cd18624">
    <property type="entry name" value="GH32_Fruct1-like"/>
    <property type="match status" value="1"/>
</dbReference>
<organism evidence="8 9">
    <name type="scientific">Papaver atlanticum</name>
    <dbReference type="NCBI Taxonomy" id="357466"/>
    <lineage>
        <taxon>Eukaryota</taxon>
        <taxon>Viridiplantae</taxon>
        <taxon>Streptophyta</taxon>
        <taxon>Embryophyta</taxon>
        <taxon>Tracheophyta</taxon>
        <taxon>Spermatophyta</taxon>
        <taxon>Magnoliopsida</taxon>
        <taxon>Ranunculales</taxon>
        <taxon>Papaveraceae</taxon>
        <taxon>Papaveroideae</taxon>
        <taxon>Papaver</taxon>
    </lineage>
</organism>
<sequence>MAAISRIHCFICFCFLLLHYGFQVESSHQVYYTNSEYELLSTATFTENQPHKTGFHFQPAKNWINGPMIYRGIYHFFYQYNPTKAVWGDIVWAHATSTDLVNWMHHAYAMYPSEPYDINGCWSGSATILPGEKPVILYTGKDHQNRQVQNLAVPKNLSDVFLTEWVKIPQNPLLVPTPVNGINASEFRDPTTAWKGHDGRWRMLVGSKRNGHRGLAILYRSKDFIHWTKSQHPLHSATKNGMWECPDFFPVYLNSSKKGVDTSVISSTVKHVLKLSLDDTKHDYYTVGKYLHDKDKYIPDHGSVEGDAGLRYDYGKFYASKTFFDSEKNRRILWGWINESDARGDDVKKGWAGIQAIPRSLWLDKSEKHLVQWPVMEIEKLRKEHVSLHNKELKMGSVVEVSGVTASQADVEVSFDLKGLEKAEIMDPRWVNPQLLCSKKGASVKGSFGPFGFLVLASKHLEEQTAIFFRVFKAPERFVVLMCSDQSRSSLSESPELDKTTYGAFLDVNPLQEKLSLRSLIDHSVVESFGGEGKVCISARVYPKMAIDNETHLYAFNNGTQSIRISNLNAWTMGKAKII</sequence>
<evidence type="ECO:0000256" key="1">
    <source>
        <dbReference type="ARBA" id="ARBA00009902"/>
    </source>
</evidence>